<keyword evidence="2" id="KW-1185">Reference proteome</keyword>
<comment type="caution">
    <text evidence="1">The sequence shown here is derived from an EMBL/GenBank/DDBJ whole genome shotgun (WGS) entry which is preliminary data.</text>
</comment>
<feature type="non-terminal residue" evidence="1">
    <location>
        <position position="1"/>
    </location>
</feature>
<proteinExistence type="predicted"/>
<protein>
    <submittedName>
        <fullName evidence="1">Uncharacterized protein</fullName>
    </submittedName>
</protein>
<dbReference type="Proteomes" id="UP001447188">
    <property type="component" value="Unassembled WGS sequence"/>
</dbReference>
<evidence type="ECO:0000313" key="2">
    <source>
        <dbReference type="Proteomes" id="UP001447188"/>
    </source>
</evidence>
<organism evidence="1 2">
    <name type="scientific">Discina gigas</name>
    <dbReference type="NCBI Taxonomy" id="1032678"/>
    <lineage>
        <taxon>Eukaryota</taxon>
        <taxon>Fungi</taxon>
        <taxon>Dikarya</taxon>
        <taxon>Ascomycota</taxon>
        <taxon>Pezizomycotina</taxon>
        <taxon>Pezizomycetes</taxon>
        <taxon>Pezizales</taxon>
        <taxon>Discinaceae</taxon>
        <taxon>Discina</taxon>
    </lineage>
</organism>
<accession>A0ABR3G4B3</accession>
<gene>
    <name evidence="1" type="ORF">Q9L58_010530</name>
</gene>
<name>A0ABR3G4B3_9PEZI</name>
<dbReference type="EMBL" id="JBBBZM010000466">
    <property type="protein sequence ID" value="KAL0630625.1"/>
    <property type="molecule type" value="Genomic_DNA"/>
</dbReference>
<reference evidence="1 2" key="1">
    <citation type="submission" date="2024-02" db="EMBL/GenBank/DDBJ databases">
        <title>Discinaceae phylogenomics.</title>
        <authorList>
            <person name="Dirks A.C."/>
            <person name="James T.Y."/>
        </authorList>
    </citation>
    <scope>NUCLEOTIDE SEQUENCE [LARGE SCALE GENOMIC DNA]</scope>
    <source>
        <strain evidence="1 2">ACD0624</strain>
    </source>
</reference>
<sequence>AGVSVLGQAGVSVLGQAVVQAVVSAVISVGCQAVVSVLGQAGVSVLGQAGVSVLGQAVVSVLGQAGVAVIGQAVVSVLGQAGVGQAGVSVVEYMVGVEVQGRWRSASSGVDLKGASRIARAYEPTPGAPGAGGHQETAPGRFWHASVASMLHRVGSGDEVRLPMPENHRAHAKIA</sequence>
<evidence type="ECO:0000313" key="1">
    <source>
        <dbReference type="EMBL" id="KAL0630625.1"/>
    </source>
</evidence>